<dbReference type="AlphaFoldDB" id="A0A9D2IUG8"/>
<dbReference type="PANTHER" id="PTHR44846">
    <property type="entry name" value="MANNOSYL-D-GLYCERATE TRANSPORT/METABOLISM SYSTEM REPRESSOR MNGR-RELATED"/>
    <property type="match status" value="1"/>
</dbReference>
<evidence type="ECO:0000313" key="5">
    <source>
        <dbReference type="EMBL" id="HIZ23564.1"/>
    </source>
</evidence>
<dbReference type="InterPro" id="IPR011663">
    <property type="entry name" value="UTRA"/>
</dbReference>
<evidence type="ECO:0000259" key="4">
    <source>
        <dbReference type="PROSITE" id="PS50949"/>
    </source>
</evidence>
<keyword evidence="1" id="KW-0805">Transcription regulation</keyword>
<dbReference type="Pfam" id="PF07702">
    <property type="entry name" value="UTRA"/>
    <property type="match status" value="1"/>
</dbReference>
<keyword evidence="3" id="KW-0804">Transcription</keyword>
<comment type="caution">
    <text evidence="5">The sequence shown here is derived from an EMBL/GenBank/DDBJ whole genome shotgun (WGS) entry which is preliminary data.</text>
</comment>
<evidence type="ECO:0000256" key="1">
    <source>
        <dbReference type="ARBA" id="ARBA00023015"/>
    </source>
</evidence>
<dbReference type="Gene3D" id="3.40.1410.10">
    <property type="entry name" value="Chorismate lyase-like"/>
    <property type="match status" value="1"/>
</dbReference>
<dbReference type="InterPro" id="IPR028978">
    <property type="entry name" value="Chorismate_lyase_/UTRA_dom_sf"/>
</dbReference>
<organism evidence="5 6">
    <name type="scientific">Candidatus Blautia faecigallinarum</name>
    <dbReference type="NCBI Taxonomy" id="2838488"/>
    <lineage>
        <taxon>Bacteria</taxon>
        <taxon>Bacillati</taxon>
        <taxon>Bacillota</taxon>
        <taxon>Clostridia</taxon>
        <taxon>Lachnospirales</taxon>
        <taxon>Lachnospiraceae</taxon>
        <taxon>Blautia</taxon>
    </lineage>
</organism>
<dbReference type="Proteomes" id="UP000824041">
    <property type="component" value="Unassembled WGS sequence"/>
</dbReference>
<dbReference type="GO" id="GO:0003700">
    <property type="term" value="F:DNA-binding transcription factor activity"/>
    <property type="evidence" value="ECO:0007669"/>
    <property type="project" value="InterPro"/>
</dbReference>
<dbReference type="SUPFAM" id="SSF64288">
    <property type="entry name" value="Chorismate lyase-like"/>
    <property type="match status" value="1"/>
</dbReference>
<dbReference type="GO" id="GO:0045892">
    <property type="term" value="P:negative regulation of DNA-templated transcription"/>
    <property type="evidence" value="ECO:0007669"/>
    <property type="project" value="TreeGrafter"/>
</dbReference>
<feature type="non-terminal residue" evidence="5">
    <location>
        <position position="1"/>
    </location>
</feature>
<accession>A0A9D2IUG8</accession>
<name>A0A9D2IUG8_9FIRM</name>
<dbReference type="InterPro" id="IPR036388">
    <property type="entry name" value="WH-like_DNA-bd_sf"/>
</dbReference>
<feature type="domain" description="HTH gntR-type" evidence="4">
    <location>
        <begin position="1"/>
        <end position="39"/>
    </location>
</feature>
<proteinExistence type="predicted"/>
<dbReference type="Gene3D" id="1.10.10.10">
    <property type="entry name" value="Winged helix-like DNA-binding domain superfamily/Winged helix DNA-binding domain"/>
    <property type="match status" value="1"/>
</dbReference>
<evidence type="ECO:0000256" key="3">
    <source>
        <dbReference type="ARBA" id="ARBA00023163"/>
    </source>
</evidence>
<sequence>ELSRMYGLSRMTVRNVITRLVQEGMLYRVQGKGTFVSEKKILSRPLSYMGIREQLERKGYSSSTKLLYIKKQDANDKITKIFNSSEESKFFKVARLRFVKDLPFSLHISWIPLDMCPDLMKNQYDYENDQLCDILKDNYQIIANKIIETL</sequence>
<evidence type="ECO:0000256" key="2">
    <source>
        <dbReference type="ARBA" id="ARBA00023125"/>
    </source>
</evidence>
<reference evidence="5" key="2">
    <citation type="submission" date="2021-04" db="EMBL/GenBank/DDBJ databases">
        <authorList>
            <person name="Gilroy R."/>
        </authorList>
    </citation>
    <scope>NUCLEOTIDE SEQUENCE</scope>
    <source>
        <strain evidence="5">14324</strain>
    </source>
</reference>
<dbReference type="CDD" id="cd07377">
    <property type="entry name" value="WHTH_GntR"/>
    <property type="match status" value="1"/>
</dbReference>
<dbReference type="InterPro" id="IPR050679">
    <property type="entry name" value="Bact_HTH_transcr_reg"/>
</dbReference>
<keyword evidence="2" id="KW-0238">DNA-binding</keyword>
<gene>
    <name evidence="5" type="ORF">IAA21_12350</name>
</gene>
<dbReference type="PANTHER" id="PTHR44846:SF1">
    <property type="entry name" value="MANNOSYL-D-GLYCERATE TRANSPORT_METABOLISM SYSTEM REPRESSOR MNGR-RELATED"/>
    <property type="match status" value="1"/>
</dbReference>
<dbReference type="GO" id="GO:0003677">
    <property type="term" value="F:DNA binding"/>
    <property type="evidence" value="ECO:0007669"/>
    <property type="project" value="UniProtKB-KW"/>
</dbReference>
<dbReference type="Pfam" id="PF00392">
    <property type="entry name" value="GntR"/>
    <property type="match status" value="1"/>
</dbReference>
<dbReference type="PROSITE" id="PS50949">
    <property type="entry name" value="HTH_GNTR"/>
    <property type="match status" value="1"/>
</dbReference>
<evidence type="ECO:0000313" key="6">
    <source>
        <dbReference type="Proteomes" id="UP000824041"/>
    </source>
</evidence>
<protein>
    <submittedName>
        <fullName evidence="5">GntR family transcriptional regulator</fullName>
    </submittedName>
</protein>
<dbReference type="InterPro" id="IPR000524">
    <property type="entry name" value="Tscrpt_reg_HTH_GntR"/>
</dbReference>
<reference evidence="5" key="1">
    <citation type="journal article" date="2021" name="PeerJ">
        <title>Extensive microbial diversity within the chicken gut microbiome revealed by metagenomics and culture.</title>
        <authorList>
            <person name="Gilroy R."/>
            <person name="Ravi A."/>
            <person name="Getino M."/>
            <person name="Pursley I."/>
            <person name="Horton D.L."/>
            <person name="Alikhan N.F."/>
            <person name="Baker D."/>
            <person name="Gharbi K."/>
            <person name="Hall N."/>
            <person name="Watson M."/>
            <person name="Adriaenssens E.M."/>
            <person name="Foster-Nyarko E."/>
            <person name="Jarju S."/>
            <person name="Secka A."/>
            <person name="Antonio M."/>
            <person name="Oren A."/>
            <person name="Chaudhuri R.R."/>
            <person name="La Ragione R."/>
            <person name="Hildebrand F."/>
            <person name="Pallen M.J."/>
        </authorList>
    </citation>
    <scope>NUCLEOTIDE SEQUENCE</scope>
    <source>
        <strain evidence="5">14324</strain>
    </source>
</reference>
<dbReference type="EMBL" id="DXBU01000165">
    <property type="protein sequence ID" value="HIZ23564.1"/>
    <property type="molecule type" value="Genomic_DNA"/>
</dbReference>